<accession>A0A9E7UD21</accession>
<protein>
    <submittedName>
        <fullName evidence="2">Metalloprotease</fullName>
    </submittedName>
</protein>
<sequence>MDFSGRELRDFGLAWVALAVAFTFFIVSTAGAGYSPLSLLQRAGEGLVAEVFVASFLTVGVAFLLHELAHKVVAIHYGQVAEFRADYTMLALAVGAGLAGFLFAAPGAVYHRGYLNERENAFIALAGPLTNVALAVAFFPLFLLGGFLGEVGQLGVTINAALAAFNMLPFGPLDGRKVRNWSTVGFGAAFLVCAGLAVIAILYVGFPY</sequence>
<keyword evidence="2" id="KW-0378">Hydrolase</keyword>
<keyword evidence="1" id="KW-0472">Membrane</keyword>
<feature type="transmembrane region" description="Helical" evidence="1">
    <location>
        <begin position="47"/>
        <end position="69"/>
    </location>
</feature>
<dbReference type="InterPro" id="IPR052348">
    <property type="entry name" value="Metallopeptidase_M50B"/>
</dbReference>
<dbReference type="KEGG" id="ssai:N0B31_08595"/>
<keyword evidence="2" id="KW-0482">Metalloprotease</keyword>
<keyword evidence="2" id="KW-0645">Protease</keyword>
<keyword evidence="1" id="KW-0812">Transmembrane</keyword>
<dbReference type="GO" id="GO:0008237">
    <property type="term" value="F:metallopeptidase activity"/>
    <property type="evidence" value="ECO:0007669"/>
    <property type="project" value="UniProtKB-KW"/>
</dbReference>
<feature type="transmembrane region" description="Helical" evidence="1">
    <location>
        <begin position="12"/>
        <end position="35"/>
    </location>
</feature>
<feature type="transmembrane region" description="Helical" evidence="1">
    <location>
        <begin position="183"/>
        <end position="206"/>
    </location>
</feature>
<dbReference type="EMBL" id="CP104003">
    <property type="protein sequence ID" value="UWM56853.1"/>
    <property type="molecule type" value="Genomic_DNA"/>
</dbReference>
<feature type="transmembrane region" description="Helical" evidence="1">
    <location>
        <begin position="89"/>
        <end position="110"/>
    </location>
</feature>
<dbReference type="PANTHER" id="PTHR35864">
    <property type="entry name" value="ZINC METALLOPROTEASE MJ0611-RELATED"/>
    <property type="match status" value="1"/>
</dbReference>
<evidence type="ECO:0000256" key="1">
    <source>
        <dbReference type="SAM" id="Phobius"/>
    </source>
</evidence>
<dbReference type="AlphaFoldDB" id="A0A9E7UD21"/>
<proteinExistence type="predicted"/>
<gene>
    <name evidence="2" type="ORF">N0B31_08595</name>
</gene>
<evidence type="ECO:0000313" key="2">
    <source>
        <dbReference type="EMBL" id="UWM56853.1"/>
    </source>
</evidence>
<dbReference type="PANTHER" id="PTHR35864:SF1">
    <property type="entry name" value="ZINC METALLOPROTEASE YWHC-RELATED"/>
    <property type="match status" value="1"/>
</dbReference>
<feature type="transmembrane region" description="Helical" evidence="1">
    <location>
        <begin position="151"/>
        <end position="171"/>
    </location>
</feature>
<name>A0A9E7UD21_9EURY</name>
<organism evidence="2 3">
    <name type="scientific">Salinirubellus salinus</name>
    <dbReference type="NCBI Taxonomy" id="1364945"/>
    <lineage>
        <taxon>Archaea</taxon>
        <taxon>Methanobacteriati</taxon>
        <taxon>Methanobacteriota</taxon>
        <taxon>Stenosarchaea group</taxon>
        <taxon>Halobacteria</taxon>
        <taxon>Halobacteriales</taxon>
        <taxon>Natronomonadaceae</taxon>
        <taxon>Salinirubellus</taxon>
    </lineage>
</organism>
<keyword evidence="1" id="KW-1133">Transmembrane helix</keyword>
<keyword evidence="3" id="KW-1185">Reference proteome</keyword>
<reference evidence="2" key="1">
    <citation type="submission" date="2022-09" db="EMBL/GenBank/DDBJ databases">
        <title>Diverse halophilic archaea isolated from saline environments.</title>
        <authorList>
            <person name="Cui H.-L."/>
        </authorList>
    </citation>
    <scope>NUCLEOTIDE SEQUENCE</scope>
    <source>
        <strain evidence="2">ZS-35-S2</strain>
    </source>
</reference>
<dbReference type="Proteomes" id="UP001057580">
    <property type="component" value="Chromosome"/>
</dbReference>
<evidence type="ECO:0000313" key="3">
    <source>
        <dbReference type="Proteomes" id="UP001057580"/>
    </source>
</evidence>
<feature type="transmembrane region" description="Helical" evidence="1">
    <location>
        <begin position="122"/>
        <end position="145"/>
    </location>
</feature>